<feature type="compositionally biased region" description="Polar residues" evidence="1">
    <location>
        <begin position="85"/>
        <end position="98"/>
    </location>
</feature>
<evidence type="ECO:0000256" key="1">
    <source>
        <dbReference type="SAM" id="MobiDB-lite"/>
    </source>
</evidence>
<sequence>MDGQKDRPRGDREHIWLRYATEFTSGGRKHTIEMGVPMPLGANDEERESLLNEAEQGMQQLIGRIEKSANQAFQRAQSGLVGSIQAPQSGRPAQTPQKPASMPAPRRVRSHLPKAHRFARVQRLNRGLLRFRRRLVVPELAPYQLRRPQRAIRAAICI</sequence>
<dbReference type="RefSeq" id="WP_220193362.1">
    <property type="nucleotide sequence ID" value="NZ_BNJF01000001.1"/>
</dbReference>
<accession>A0A8J3MRT3</accession>
<dbReference type="Proteomes" id="UP000612362">
    <property type="component" value="Unassembled WGS sequence"/>
</dbReference>
<evidence type="ECO:0000313" key="3">
    <source>
        <dbReference type="Proteomes" id="UP000612362"/>
    </source>
</evidence>
<reference evidence="2" key="1">
    <citation type="submission" date="2020-10" db="EMBL/GenBank/DDBJ databases">
        <title>Taxonomic study of unclassified bacteria belonging to the class Ktedonobacteria.</title>
        <authorList>
            <person name="Yabe S."/>
            <person name="Wang C.M."/>
            <person name="Zheng Y."/>
            <person name="Sakai Y."/>
            <person name="Cavaletti L."/>
            <person name="Monciardini P."/>
            <person name="Donadio S."/>
        </authorList>
    </citation>
    <scope>NUCLEOTIDE SEQUENCE</scope>
    <source>
        <strain evidence="2">SOSP1-1</strain>
    </source>
</reference>
<proteinExistence type="predicted"/>
<evidence type="ECO:0000313" key="2">
    <source>
        <dbReference type="EMBL" id="GHO43918.1"/>
    </source>
</evidence>
<organism evidence="2 3">
    <name type="scientific">Ktedonospora formicarum</name>
    <dbReference type="NCBI Taxonomy" id="2778364"/>
    <lineage>
        <taxon>Bacteria</taxon>
        <taxon>Bacillati</taxon>
        <taxon>Chloroflexota</taxon>
        <taxon>Ktedonobacteria</taxon>
        <taxon>Ktedonobacterales</taxon>
        <taxon>Ktedonobacteraceae</taxon>
        <taxon>Ktedonospora</taxon>
    </lineage>
</organism>
<protein>
    <submittedName>
        <fullName evidence="2">Uncharacterized protein</fullName>
    </submittedName>
</protein>
<gene>
    <name evidence="2" type="ORF">KSX_20810</name>
</gene>
<name>A0A8J3MRT3_9CHLR</name>
<feature type="region of interest" description="Disordered" evidence="1">
    <location>
        <begin position="76"/>
        <end position="110"/>
    </location>
</feature>
<comment type="caution">
    <text evidence="2">The sequence shown here is derived from an EMBL/GenBank/DDBJ whole genome shotgun (WGS) entry which is preliminary data.</text>
</comment>
<dbReference type="AlphaFoldDB" id="A0A8J3MRT3"/>
<dbReference type="EMBL" id="BNJF01000001">
    <property type="protein sequence ID" value="GHO43918.1"/>
    <property type="molecule type" value="Genomic_DNA"/>
</dbReference>
<keyword evidence="3" id="KW-1185">Reference proteome</keyword>